<dbReference type="Proteomes" id="UP000481360">
    <property type="component" value="Unassembled WGS sequence"/>
</dbReference>
<feature type="domain" description="HTH-like" evidence="1">
    <location>
        <begin position="3"/>
        <end position="31"/>
    </location>
</feature>
<accession>A0A7C9RT41</accession>
<evidence type="ECO:0000313" key="3">
    <source>
        <dbReference type="Proteomes" id="UP000481360"/>
    </source>
</evidence>
<keyword evidence="3" id="KW-1185">Reference proteome</keyword>
<evidence type="ECO:0000313" key="2">
    <source>
        <dbReference type="EMBL" id="NGY62270.1"/>
    </source>
</evidence>
<proteinExistence type="predicted"/>
<dbReference type="EMBL" id="JAAMPJ010000007">
    <property type="protein sequence ID" value="NGY62270.1"/>
    <property type="molecule type" value="Genomic_DNA"/>
</dbReference>
<dbReference type="Pfam" id="PF13276">
    <property type="entry name" value="HTH_21"/>
    <property type="match status" value="1"/>
</dbReference>
<organism evidence="2 3">
    <name type="scientific">Lentzea alba</name>
    <dbReference type="NCBI Taxonomy" id="2714351"/>
    <lineage>
        <taxon>Bacteria</taxon>
        <taxon>Bacillati</taxon>
        <taxon>Actinomycetota</taxon>
        <taxon>Actinomycetes</taxon>
        <taxon>Pseudonocardiales</taxon>
        <taxon>Pseudonocardiaceae</taxon>
        <taxon>Lentzea</taxon>
    </lineage>
</organism>
<dbReference type="AlphaFoldDB" id="A0A7C9RT41"/>
<dbReference type="RefSeq" id="WP_166049596.1">
    <property type="nucleotide sequence ID" value="NZ_JAAMPJ010000007.1"/>
</dbReference>
<protein>
    <submittedName>
        <fullName evidence="2">Transposase</fullName>
    </submittedName>
</protein>
<dbReference type="InterPro" id="IPR025948">
    <property type="entry name" value="HTH-like_dom"/>
</dbReference>
<comment type="caution">
    <text evidence="2">The sequence shown here is derived from an EMBL/GenBank/DDBJ whole genome shotgun (WGS) entry which is preliminary data.</text>
</comment>
<gene>
    <name evidence="2" type="ORF">G7043_25435</name>
</gene>
<evidence type="ECO:0000259" key="1">
    <source>
        <dbReference type="Pfam" id="PF13276"/>
    </source>
</evidence>
<reference evidence="2 3" key="1">
    <citation type="submission" date="2020-03" db="EMBL/GenBank/DDBJ databases">
        <title>Isolation and identification of active actinomycetes.</title>
        <authorList>
            <person name="Sun X."/>
        </authorList>
    </citation>
    <scope>NUCLEOTIDE SEQUENCE [LARGE SCALE GENOMIC DNA]</scope>
    <source>
        <strain evidence="2 3">NEAU-D13</strain>
    </source>
</reference>
<sequence length="64" mass="6713">MRKDSGGTYGSRRITAELRDQGEVASAKTVAITTAVEAAVAVRGGELCFKSRVGVASWLSPQKS</sequence>
<name>A0A7C9RT41_9PSEU</name>